<keyword evidence="8" id="KW-1185">Reference proteome</keyword>
<feature type="domain" description="Serpin" evidence="6">
    <location>
        <begin position="23"/>
        <end position="376"/>
    </location>
</feature>
<dbReference type="GO" id="GO:0004867">
    <property type="term" value="F:serine-type endopeptidase inhibitor activity"/>
    <property type="evidence" value="ECO:0007669"/>
    <property type="project" value="UniProtKB-KW"/>
</dbReference>
<keyword evidence="2" id="KW-0646">Protease inhibitor</keyword>
<dbReference type="InterPro" id="IPR036186">
    <property type="entry name" value="Serpin_sf"/>
</dbReference>
<keyword evidence="3" id="KW-0722">Serine protease inhibitor</keyword>
<dbReference type="SMART" id="SM00093">
    <property type="entry name" value="SERPIN"/>
    <property type="match status" value="1"/>
</dbReference>
<accession>A0A3S3P5N5</accession>
<reference evidence="7 8" key="1">
    <citation type="journal article" date="2018" name="Gigascience">
        <title>Genomes of trombidid mites reveal novel predicted allergens and laterally-transferred genes associated with secondary metabolism.</title>
        <authorList>
            <person name="Dong X."/>
            <person name="Chaisiri K."/>
            <person name="Xia D."/>
            <person name="Armstrong S.D."/>
            <person name="Fang Y."/>
            <person name="Donnelly M.J."/>
            <person name="Kadowaki T."/>
            <person name="McGarry J.W."/>
            <person name="Darby A.C."/>
            <person name="Makepeace B.L."/>
        </authorList>
    </citation>
    <scope>NUCLEOTIDE SEQUENCE [LARGE SCALE GENOMIC DNA]</scope>
    <source>
        <strain evidence="7">UoL-WK</strain>
    </source>
</reference>
<dbReference type="AlphaFoldDB" id="A0A3S3P5N5"/>
<dbReference type="OrthoDB" id="671595at2759"/>
<dbReference type="PANTHER" id="PTHR11461">
    <property type="entry name" value="SERINE PROTEASE INHIBITOR, SERPIN"/>
    <property type="match status" value="1"/>
</dbReference>
<name>A0A3S3P5N5_9ACAR</name>
<dbReference type="EMBL" id="NCKU01000447">
    <property type="protein sequence ID" value="RWS15464.1"/>
    <property type="molecule type" value="Genomic_DNA"/>
</dbReference>
<comment type="similarity">
    <text evidence="1 5">Belongs to the serpin family.</text>
</comment>
<evidence type="ECO:0000256" key="3">
    <source>
        <dbReference type="ARBA" id="ARBA00022900"/>
    </source>
</evidence>
<dbReference type="Gene3D" id="3.30.497.10">
    <property type="entry name" value="Antithrombin, subunit I, domain 2"/>
    <property type="match status" value="1"/>
</dbReference>
<organism evidence="7 8">
    <name type="scientific">Dinothrombium tinctorium</name>
    <dbReference type="NCBI Taxonomy" id="1965070"/>
    <lineage>
        <taxon>Eukaryota</taxon>
        <taxon>Metazoa</taxon>
        <taxon>Ecdysozoa</taxon>
        <taxon>Arthropoda</taxon>
        <taxon>Chelicerata</taxon>
        <taxon>Arachnida</taxon>
        <taxon>Acari</taxon>
        <taxon>Acariformes</taxon>
        <taxon>Trombidiformes</taxon>
        <taxon>Prostigmata</taxon>
        <taxon>Anystina</taxon>
        <taxon>Parasitengona</taxon>
        <taxon>Trombidioidea</taxon>
        <taxon>Trombidiidae</taxon>
        <taxon>Dinothrombium</taxon>
    </lineage>
</organism>
<evidence type="ECO:0000313" key="7">
    <source>
        <dbReference type="EMBL" id="RWS15464.1"/>
    </source>
</evidence>
<evidence type="ECO:0000313" key="8">
    <source>
        <dbReference type="Proteomes" id="UP000285301"/>
    </source>
</evidence>
<evidence type="ECO:0000256" key="1">
    <source>
        <dbReference type="ARBA" id="ARBA00009500"/>
    </source>
</evidence>
<dbReference type="InterPro" id="IPR023796">
    <property type="entry name" value="Serpin_dom"/>
</dbReference>
<dbReference type="PROSITE" id="PS00284">
    <property type="entry name" value="SERPIN"/>
    <property type="match status" value="1"/>
</dbReference>
<dbReference type="GO" id="GO:0005615">
    <property type="term" value="C:extracellular space"/>
    <property type="evidence" value="ECO:0007669"/>
    <property type="project" value="InterPro"/>
</dbReference>
<dbReference type="STRING" id="1965070.A0A3S3P5N5"/>
<proteinExistence type="inferred from homology"/>
<gene>
    <name evidence="7" type="ORF">B4U79_06200</name>
</gene>
<dbReference type="Pfam" id="PF00079">
    <property type="entry name" value="Serpin"/>
    <property type="match status" value="1"/>
</dbReference>
<keyword evidence="4" id="KW-0325">Glycoprotein</keyword>
<dbReference type="SUPFAM" id="SSF56574">
    <property type="entry name" value="Serpins"/>
    <property type="match status" value="1"/>
</dbReference>
<protein>
    <submittedName>
        <fullName evidence="7">Serpin B9-like protein</fullName>
    </submittedName>
</protein>
<evidence type="ECO:0000256" key="5">
    <source>
        <dbReference type="RuleBase" id="RU000411"/>
    </source>
</evidence>
<dbReference type="InterPro" id="IPR042185">
    <property type="entry name" value="Serpin_sf_2"/>
</dbReference>
<dbReference type="InterPro" id="IPR000215">
    <property type="entry name" value="Serpin_fam"/>
</dbReference>
<dbReference type="Gene3D" id="2.30.39.10">
    <property type="entry name" value="Alpha-1-antitrypsin, domain 1"/>
    <property type="match status" value="1"/>
</dbReference>
<dbReference type="PANTHER" id="PTHR11461:SF211">
    <property type="entry name" value="GH10112P-RELATED"/>
    <property type="match status" value="1"/>
</dbReference>
<evidence type="ECO:0000256" key="2">
    <source>
        <dbReference type="ARBA" id="ARBA00022690"/>
    </source>
</evidence>
<dbReference type="InterPro" id="IPR023795">
    <property type="entry name" value="Serpin_CS"/>
</dbReference>
<evidence type="ECO:0000259" key="6">
    <source>
        <dbReference type="SMART" id="SM00093"/>
    </source>
</evidence>
<dbReference type="InterPro" id="IPR042178">
    <property type="entry name" value="Serpin_sf_1"/>
</dbReference>
<sequence>MHSGYCQQPENAKAVNAINSFTFKIFNELRDLNQTENTFYSPLGIASTMAILLLGSGHSQANELFRVLNAENAFKSPQEMHEAFQMFLTRMRDEKKYELNIVNGLVVSDHVNISEQFRKNLKQYYGSTIEKTDFTDRNAVKAINLWFAQLTSNRFLQSLSALDPFTKILAFNAVYFKGKWLSKFPNDLTKKRRFDFDGPGFKDIPFMSIQDTYGFLRNKKKQYRMLEMKYDGNLDFVIILPYKRIGLHKVMQSLTVEDLFSTKTLQRKYELYLPKFRLESQFDMVRVMPKVGVSKVFHEGADFSAIAEKTKLKVSQGIHEAMIDVDEEGLISEATTGIFILHKKYVPRFIINHPFMFYVRNRQNNLIYFIGCIHKP</sequence>
<comment type="caution">
    <text evidence="7">The sequence shown here is derived from an EMBL/GenBank/DDBJ whole genome shotgun (WGS) entry which is preliminary data.</text>
</comment>
<dbReference type="Proteomes" id="UP000285301">
    <property type="component" value="Unassembled WGS sequence"/>
</dbReference>
<evidence type="ECO:0000256" key="4">
    <source>
        <dbReference type="ARBA" id="ARBA00023180"/>
    </source>
</evidence>